<dbReference type="InterPro" id="IPR005300">
    <property type="entry name" value="MltA_B"/>
</dbReference>
<dbReference type="GO" id="GO:0009254">
    <property type="term" value="P:peptidoglycan turnover"/>
    <property type="evidence" value="ECO:0007669"/>
    <property type="project" value="InterPro"/>
</dbReference>
<accession>A0A5B7ZP91</accession>
<dbReference type="InterPro" id="IPR026044">
    <property type="entry name" value="MltA"/>
</dbReference>
<evidence type="ECO:0000259" key="7">
    <source>
        <dbReference type="SMART" id="SM00925"/>
    </source>
</evidence>
<evidence type="ECO:0000313" key="8">
    <source>
        <dbReference type="EMBL" id="QDA56266.1"/>
    </source>
</evidence>
<dbReference type="Pfam" id="PF06725">
    <property type="entry name" value="3D"/>
    <property type="match status" value="1"/>
</dbReference>
<evidence type="ECO:0000256" key="3">
    <source>
        <dbReference type="ARBA" id="ARBA00023239"/>
    </source>
</evidence>
<dbReference type="GO" id="GO:0019867">
    <property type="term" value="C:outer membrane"/>
    <property type="evidence" value="ECO:0007669"/>
    <property type="project" value="InterPro"/>
</dbReference>
<dbReference type="Gene3D" id="2.40.240.50">
    <property type="entry name" value="Barwin-like endoglucanases"/>
    <property type="match status" value="1"/>
</dbReference>
<dbReference type="SMART" id="SM00925">
    <property type="entry name" value="MltA"/>
    <property type="match status" value="1"/>
</dbReference>
<proteinExistence type="predicted"/>
<dbReference type="GO" id="GO:0071555">
    <property type="term" value="P:cell wall organization"/>
    <property type="evidence" value="ECO:0007669"/>
    <property type="project" value="UniProtKB-KW"/>
</dbReference>
<feature type="region of interest" description="Disordered" evidence="6">
    <location>
        <begin position="430"/>
        <end position="489"/>
    </location>
</feature>
<name>A0A5B7ZP91_9GAMM</name>
<organism evidence="8 9">
    <name type="scientific">Thermomonas aquatica</name>
    <dbReference type="NCBI Taxonomy" id="2202149"/>
    <lineage>
        <taxon>Bacteria</taxon>
        <taxon>Pseudomonadati</taxon>
        <taxon>Pseudomonadota</taxon>
        <taxon>Gammaproteobacteria</taxon>
        <taxon>Lysobacterales</taxon>
        <taxon>Lysobacteraceae</taxon>
        <taxon>Thermomonas</taxon>
    </lineage>
</organism>
<dbReference type="Proteomes" id="UP000308149">
    <property type="component" value="Chromosome"/>
</dbReference>
<dbReference type="GO" id="GO:0004553">
    <property type="term" value="F:hydrolase activity, hydrolyzing O-glycosyl compounds"/>
    <property type="evidence" value="ECO:0007669"/>
    <property type="project" value="InterPro"/>
</dbReference>
<keyword evidence="9" id="KW-1185">Reference proteome</keyword>
<feature type="compositionally biased region" description="Basic residues" evidence="6">
    <location>
        <begin position="380"/>
        <end position="392"/>
    </location>
</feature>
<evidence type="ECO:0000313" key="9">
    <source>
        <dbReference type="Proteomes" id="UP000308149"/>
    </source>
</evidence>
<dbReference type="OrthoDB" id="9783686at2"/>
<keyword evidence="3" id="KW-0456">Lyase</keyword>
<dbReference type="KEGG" id="thes:FHQ07_02490"/>
<dbReference type="GO" id="GO:0008933">
    <property type="term" value="F:peptidoglycan lytic transglycosylase activity"/>
    <property type="evidence" value="ECO:0007669"/>
    <property type="project" value="TreeGrafter"/>
</dbReference>
<dbReference type="Pfam" id="PF03562">
    <property type="entry name" value="MltA"/>
    <property type="match status" value="1"/>
</dbReference>
<evidence type="ECO:0000256" key="1">
    <source>
        <dbReference type="ARBA" id="ARBA00001420"/>
    </source>
</evidence>
<evidence type="ECO:0000256" key="2">
    <source>
        <dbReference type="ARBA" id="ARBA00012587"/>
    </source>
</evidence>
<dbReference type="SUPFAM" id="SSF50685">
    <property type="entry name" value="Barwin-like endoglucanases"/>
    <property type="match status" value="2"/>
</dbReference>
<dbReference type="CDD" id="cd14485">
    <property type="entry name" value="mltA_like_LT_A"/>
    <property type="match status" value="1"/>
</dbReference>
<dbReference type="Gene3D" id="2.40.40.10">
    <property type="entry name" value="RlpA-like domain"/>
    <property type="match status" value="2"/>
</dbReference>
<feature type="compositionally biased region" description="Acidic residues" evidence="6">
    <location>
        <begin position="430"/>
        <end position="440"/>
    </location>
</feature>
<feature type="domain" description="Lytic transglycosylase MltA" evidence="7">
    <location>
        <begin position="163"/>
        <end position="502"/>
    </location>
</feature>
<dbReference type="PANTHER" id="PTHR30124:SF0">
    <property type="entry name" value="MEMBRANE-BOUND LYTIC MUREIN TRANSGLYCOSYLASE A"/>
    <property type="match status" value="1"/>
</dbReference>
<dbReference type="PANTHER" id="PTHR30124">
    <property type="entry name" value="MEMBRANE-BOUND LYTIC MUREIN TRANSGLYCOSYLASE A"/>
    <property type="match status" value="1"/>
</dbReference>
<dbReference type="EC" id="4.2.2.n1" evidence="2"/>
<dbReference type="AlphaFoldDB" id="A0A5B7ZP91"/>
<evidence type="ECO:0000256" key="6">
    <source>
        <dbReference type="SAM" id="MobiDB-lite"/>
    </source>
</evidence>
<reference evidence="8 9" key="1">
    <citation type="submission" date="2019-06" db="EMBL/GenBank/DDBJ databases">
        <title>Thermomonas aquatica sp. nov., isolated from an industrial wastewater treatment plant.</title>
        <authorList>
            <person name="Jeon J.H."/>
            <person name="Park D.-S."/>
        </authorList>
    </citation>
    <scope>NUCLEOTIDE SEQUENCE [LARGE SCALE GENOMIC DNA]</scope>
    <source>
        <strain evidence="8 9">SY21</strain>
    </source>
</reference>
<sequence length="644" mass="67621">MSAPRPGRSLMAYARPFAAVEAAMNRNASASRPARFRSPLLALGIAISSFAAAQSAPDPATAPTNPDLGPAFATKNAAYVPVLFDEIPGWEDESFDETYASFASNCKAMKRRASWAPLCARLAKLPKNDAALRDFMHDEFYAYQMLTPTRSATGKLTGYFEPLIAGSLRNEGAYKYPIYGIPNDMYMVDSRTVAGQSSRWLKPSQGKLVGAEAGAPGARQYSIDLAGASPNTRDKRYRVRIAGSSIVPYYKRQQIDDNGIDAPVLAWVADPYKLYSMQIQGSGKIQLKDGGLIRLAYAEQNGYPFMPNATRGDSDALLLAIKARALMEPEAVEIPGGTRGARKSAGGGQDDEVARIVAALQGNGSYSSPAAGGGKSKSAPARKKVAKAKPRPRPAASQPDGIASADAIAVESSDVEAMIQALLTAPVADDSEYVAPDEDPPLQVADAPRPSSKSKSSGKPAPRMDMSEFEGKGGGKGAGQAVGSGKAVPKTGIGDPSYVFFRRIGDGPEGPIGALGVPLSAGRSMAVDPRATPLGAPVFIDGQQPGGKGPMRRLVFAQDTGGAIRGSVRGDFFWGFGDKAGKMALQTNQPVKMWLLLPKAVAGSAAASGIKTRGAGPLRDCAVPDEEFCVEDDGSTLDELLPAQ</sequence>
<gene>
    <name evidence="8" type="ORF">FHQ07_02490</name>
</gene>
<dbReference type="InterPro" id="IPR010611">
    <property type="entry name" value="3D_dom"/>
</dbReference>
<feature type="region of interest" description="Disordered" evidence="6">
    <location>
        <begin position="365"/>
        <end position="403"/>
    </location>
</feature>
<dbReference type="EMBL" id="CP040871">
    <property type="protein sequence ID" value="QDA56266.1"/>
    <property type="molecule type" value="Genomic_DNA"/>
</dbReference>
<dbReference type="GO" id="GO:0009253">
    <property type="term" value="P:peptidoglycan catabolic process"/>
    <property type="evidence" value="ECO:0007669"/>
    <property type="project" value="TreeGrafter"/>
</dbReference>
<evidence type="ECO:0000256" key="5">
    <source>
        <dbReference type="ARBA" id="ARBA00030918"/>
    </source>
</evidence>
<keyword evidence="4" id="KW-0961">Cell wall biogenesis/degradation</keyword>
<feature type="compositionally biased region" description="Low complexity" evidence="6">
    <location>
        <begin position="447"/>
        <end position="463"/>
    </location>
</feature>
<comment type="catalytic activity">
    <reaction evidence="1">
        <text>Exolytic cleavage of the (1-&gt;4)-beta-glycosidic linkage between N-acetylmuramic acid (MurNAc) and N-acetylglucosamine (GlcNAc) residues in peptidoglycan, from either the reducing or the non-reducing ends of the peptidoglycan chains, with concomitant formation of a 1,6-anhydrobond in the MurNAc residue.</text>
        <dbReference type="EC" id="4.2.2.n1"/>
    </reaction>
</comment>
<evidence type="ECO:0000256" key="4">
    <source>
        <dbReference type="ARBA" id="ARBA00023316"/>
    </source>
</evidence>
<dbReference type="InterPro" id="IPR036908">
    <property type="entry name" value="RlpA-like_sf"/>
</dbReference>
<protein>
    <recommendedName>
        <fullName evidence="2">peptidoglycan lytic exotransglycosylase</fullName>
        <ecNumber evidence="2">4.2.2.n1</ecNumber>
    </recommendedName>
    <alternativeName>
        <fullName evidence="5">Murein hydrolase A</fullName>
    </alternativeName>
</protein>